<protein>
    <submittedName>
        <fullName evidence="1">Uncharacterized protein</fullName>
    </submittedName>
</protein>
<accession>A0ACD3B5R6</accession>
<proteinExistence type="predicted"/>
<sequence length="895" mass="99580">MADVVDLLHINDITVMRTLDPEDILAEWKVTKLLARVLIDNEPLEETEACLPIIYEGAGARPVTRWELGGLRVPTDCCPFTLVITTPGSFGVIHFEIQRGLDGLSDVNKEIIHGDFRAQVILLHSPSHFHRRYHAATAQTLITDFPVRPQDEFSPWFPEATSAAILMYIGRRYYIDFQWGGKRQHLELARTTLERALEDPNIHPGLSQVLETIVPFLYCFEQGYSSCLDVALEVLQAFPGLPDAHLDAQLLLHTVVRDIGRRFEWCDHVPRIIRLITGPLKLLLHSASGSLDPWDLLRSWVTLASSLAPNAKEVLPLVDLAVDPHSGFPPTSEYFEFLVMARAIIYFEQPVSPDRPSLDMTLGAAELVMHSLAGRENSLNLGLIPRLFVRLSITWLLELVLYRNLAESEPYKDRLLSFVMWHLSGLPLPEQVHELSIIQSRLRGNMQTASTMVKECTLRPPTLDDNDNQFIEEIFWNLGQQTSGTEIPAEYPTGAAELARNFLIDTNSGITVLMPCGIAATIARTLRLPEAFKAYELFMGRLGQDRLNALGLYVNIDALSGPSTISLVIQDAISCATETGNHALALQWSDQGSSQIWNWFFHSRLSIGQGSATDPVVARKLKTRPPWIDSWAKHKQGEPKTYYHIDGKDAYLSISGYNRLPGLEYFLRPKTPADIISLAEVLGGPVVYLNPNRYSSHALAILPGLDDVVHIPLPRLQEVIITNGLHLVSTEFTKSPQNFLQKGKFSMERKGFKVDPPWQKPTPSVTFEAIHLLGFLWIAVVKPVLDGLGIQHTQKATANMPRIWWCPLGSLIGLPVHAAGVYVDGGQVILDYVVSSYFPSASALAYATRPECPPKKFSLLTIANPTGAGLPGDSRSSQEGDGEYNLGAFCMPRSD</sequence>
<evidence type="ECO:0000313" key="2">
    <source>
        <dbReference type="Proteomes" id="UP000308600"/>
    </source>
</evidence>
<dbReference type="EMBL" id="ML208287">
    <property type="protein sequence ID" value="TFK72307.1"/>
    <property type="molecule type" value="Genomic_DNA"/>
</dbReference>
<evidence type="ECO:0000313" key="1">
    <source>
        <dbReference type="EMBL" id="TFK72307.1"/>
    </source>
</evidence>
<gene>
    <name evidence="1" type="ORF">BDN72DRAFT_894971</name>
</gene>
<reference evidence="1 2" key="1">
    <citation type="journal article" date="2019" name="Nat. Ecol. Evol.">
        <title>Megaphylogeny resolves global patterns of mushroom evolution.</title>
        <authorList>
            <person name="Varga T."/>
            <person name="Krizsan K."/>
            <person name="Foldi C."/>
            <person name="Dima B."/>
            <person name="Sanchez-Garcia M."/>
            <person name="Sanchez-Ramirez S."/>
            <person name="Szollosi G.J."/>
            <person name="Szarkandi J.G."/>
            <person name="Papp V."/>
            <person name="Albert L."/>
            <person name="Andreopoulos W."/>
            <person name="Angelini C."/>
            <person name="Antonin V."/>
            <person name="Barry K.W."/>
            <person name="Bougher N.L."/>
            <person name="Buchanan P."/>
            <person name="Buyck B."/>
            <person name="Bense V."/>
            <person name="Catcheside P."/>
            <person name="Chovatia M."/>
            <person name="Cooper J."/>
            <person name="Damon W."/>
            <person name="Desjardin D."/>
            <person name="Finy P."/>
            <person name="Geml J."/>
            <person name="Haridas S."/>
            <person name="Hughes K."/>
            <person name="Justo A."/>
            <person name="Karasinski D."/>
            <person name="Kautmanova I."/>
            <person name="Kiss B."/>
            <person name="Kocsube S."/>
            <person name="Kotiranta H."/>
            <person name="LaButti K.M."/>
            <person name="Lechner B.E."/>
            <person name="Liimatainen K."/>
            <person name="Lipzen A."/>
            <person name="Lukacs Z."/>
            <person name="Mihaltcheva S."/>
            <person name="Morgado L.N."/>
            <person name="Niskanen T."/>
            <person name="Noordeloos M.E."/>
            <person name="Ohm R.A."/>
            <person name="Ortiz-Santana B."/>
            <person name="Ovrebo C."/>
            <person name="Racz N."/>
            <person name="Riley R."/>
            <person name="Savchenko A."/>
            <person name="Shiryaev A."/>
            <person name="Soop K."/>
            <person name="Spirin V."/>
            <person name="Szebenyi C."/>
            <person name="Tomsovsky M."/>
            <person name="Tulloss R.E."/>
            <person name="Uehling J."/>
            <person name="Grigoriev I.V."/>
            <person name="Vagvolgyi C."/>
            <person name="Papp T."/>
            <person name="Martin F.M."/>
            <person name="Miettinen O."/>
            <person name="Hibbett D.S."/>
            <person name="Nagy L.G."/>
        </authorList>
    </citation>
    <scope>NUCLEOTIDE SEQUENCE [LARGE SCALE GENOMIC DNA]</scope>
    <source>
        <strain evidence="1 2">NL-1719</strain>
    </source>
</reference>
<dbReference type="Proteomes" id="UP000308600">
    <property type="component" value="Unassembled WGS sequence"/>
</dbReference>
<organism evidence="1 2">
    <name type="scientific">Pluteus cervinus</name>
    <dbReference type="NCBI Taxonomy" id="181527"/>
    <lineage>
        <taxon>Eukaryota</taxon>
        <taxon>Fungi</taxon>
        <taxon>Dikarya</taxon>
        <taxon>Basidiomycota</taxon>
        <taxon>Agaricomycotina</taxon>
        <taxon>Agaricomycetes</taxon>
        <taxon>Agaricomycetidae</taxon>
        <taxon>Agaricales</taxon>
        <taxon>Pluteineae</taxon>
        <taxon>Pluteaceae</taxon>
        <taxon>Pluteus</taxon>
    </lineage>
</organism>
<keyword evidence="2" id="KW-1185">Reference proteome</keyword>
<name>A0ACD3B5R6_9AGAR</name>